<name>A0A6A3AWN0_HIBSY</name>
<keyword evidence="2" id="KW-1185">Reference proteome</keyword>
<gene>
    <name evidence="1" type="ORF">F3Y22_tig00110384pilonHSYRG00369</name>
</gene>
<dbReference type="AlphaFoldDB" id="A0A6A3AWN0"/>
<dbReference type="EMBL" id="VEPZ02000964">
    <property type="protein sequence ID" value="KAE8707302.1"/>
    <property type="molecule type" value="Genomic_DNA"/>
</dbReference>
<dbReference type="PANTHER" id="PTHR46519">
    <property type="entry name" value="RING/U-BOX SUPERFAMILY PROTEIN"/>
    <property type="match status" value="1"/>
</dbReference>
<evidence type="ECO:0000313" key="2">
    <source>
        <dbReference type="Proteomes" id="UP000436088"/>
    </source>
</evidence>
<reference evidence="1" key="1">
    <citation type="submission" date="2019-09" db="EMBL/GenBank/DDBJ databases">
        <title>Draft genome information of white flower Hibiscus syriacus.</title>
        <authorList>
            <person name="Kim Y.-M."/>
        </authorList>
    </citation>
    <scope>NUCLEOTIDE SEQUENCE [LARGE SCALE GENOMIC DNA]</scope>
    <source>
        <strain evidence="1">YM2019G1</strain>
    </source>
</reference>
<evidence type="ECO:0000313" key="1">
    <source>
        <dbReference type="EMBL" id="KAE8707302.1"/>
    </source>
</evidence>
<dbReference type="PANTHER" id="PTHR46519:SF3">
    <property type="entry name" value="RING_U-BOX SUPERFAMILY PROTEIN"/>
    <property type="match status" value="1"/>
</dbReference>
<protein>
    <submittedName>
        <fullName evidence="1">Uncharacterized protein</fullName>
    </submittedName>
</protein>
<dbReference type="Proteomes" id="UP000436088">
    <property type="component" value="Unassembled WGS sequence"/>
</dbReference>
<accession>A0A6A3AWN0</accession>
<proteinExistence type="predicted"/>
<sequence>MIIPERRTDYSGLSVSMQEVRSIPLSCVSRYRMYATCQQLQAQAQAHAAAASALLGHTELRLHMPPSIAIAARGRLQGLRLHLAILEREFDDLGIEVCLMEFKGPVACREEQAADGGGQIERILNGLLVNHVEGRTEHLHRGIRKLYGRQALLDKLKKAERERQSELQGLLEHRVVTKC</sequence>
<organism evidence="1 2">
    <name type="scientific">Hibiscus syriacus</name>
    <name type="common">Rose of Sharon</name>
    <dbReference type="NCBI Taxonomy" id="106335"/>
    <lineage>
        <taxon>Eukaryota</taxon>
        <taxon>Viridiplantae</taxon>
        <taxon>Streptophyta</taxon>
        <taxon>Embryophyta</taxon>
        <taxon>Tracheophyta</taxon>
        <taxon>Spermatophyta</taxon>
        <taxon>Magnoliopsida</taxon>
        <taxon>eudicotyledons</taxon>
        <taxon>Gunneridae</taxon>
        <taxon>Pentapetalae</taxon>
        <taxon>rosids</taxon>
        <taxon>malvids</taxon>
        <taxon>Malvales</taxon>
        <taxon>Malvaceae</taxon>
        <taxon>Malvoideae</taxon>
        <taxon>Hibiscus</taxon>
    </lineage>
</organism>
<comment type="caution">
    <text evidence="1">The sequence shown here is derived from an EMBL/GenBank/DDBJ whole genome shotgun (WGS) entry which is preliminary data.</text>
</comment>